<gene>
    <name evidence="1" type="ORF">MEDL_66858</name>
</gene>
<accession>A0A8S3VD67</accession>
<comment type="caution">
    <text evidence="1">The sequence shown here is derived from an EMBL/GenBank/DDBJ whole genome shotgun (WGS) entry which is preliminary data.</text>
</comment>
<reference evidence="1" key="1">
    <citation type="submission" date="2021-03" db="EMBL/GenBank/DDBJ databases">
        <authorList>
            <person name="Bekaert M."/>
        </authorList>
    </citation>
    <scope>NUCLEOTIDE SEQUENCE</scope>
</reference>
<dbReference type="Proteomes" id="UP000683360">
    <property type="component" value="Unassembled WGS sequence"/>
</dbReference>
<sequence length="194" mass="21793">MNRSILVVGVNIGNLYSGYTFSTKQDFEKNPNLVKTWEFEYFRKLSDEIPTSILLNAEKGFQSFGNEAEACLTAGISEENFVLIGESFAIKSFTRHIEPSDNNEIDEILPKCTVILNCNLTQVSSNKALHLYPQVPTILIGISSVIADIDSIMTERLGCSMFTDLTDINDRCELIDAIEHKLNNNNPSMQQRSF</sequence>
<proteinExistence type="predicted"/>
<dbReference type="OrthoDB" id="6110677at2759"/>
<evidence type="ECO:0000313" key="2">
    <source>
        <dbReference type="Proteomes" id="UP000683360"/>
    </source>
</evidence>
<organism evidence="1 2">
    <name type="scientific">Mytilus edulis</name>
    <name type="common">Blue mussel</name>
    <dbReference type="NCBI Taxonomy" id="6550"/>
    <lineage>
        <taxon>Eukaryota</taxon>
        <taxon>Metazoa</taxon>
        <taxon>Spiralia</taxon>
        <taxon>Lophotrochozoa</taxon>
        <taxon>Mollusca</taxon>
        <taxon>Bivalvia</taxon>
        <taxon>Autobranchia</taxon>
        <taxon>Pteriomorphia</taxon>
        <taxon>Mytilida</taxon>
        <taxon>Mytiloidea</taxon>
        <taxon>Mytilidae</taxon>
        <taxon>Mytilinae</taxon>
        <taxon>Mytilus</taxon>
    </lineage>
</organism>
<protein>
    <submittedName>
        <fullName evidence="1">Uncharacterized protein</fullName>
    </submittedName>
</protein>
<keyword evidence="2" id="KW-1185">Reference proteome</keyword>
<evidence type="ECO:0000313" key="1">
    <source>
        <dbReference type="EMBL" id="CAG2255439.1"/>
    </source>
</evidence>
<dbReference type="AlphaFoldDB" id="A0A8S3VD67"/>
<name>A0A8S3VD67_MYTED</name>
<dbReference type="EMBL" id="CAJPWZ010003271">
    <property type="protein sequence ID" value="CAG2255439.1"/>
    <property type="molecule type" value="Genomic_DNA"/>
</dbReference>